<feature type="region of interest" description="Disordered" evidence="4">
    <location>
        <begin position="1"/>
        <end position="32"/>
    </location>
</feature>
<dbReference type="PANTHER" id="PTHR24126:SF14">
    <property type="entry name" value="ANK_REP_REGION DOMAIN-CONTAINING PROTEIN"/>
    <property type="match status" value="1"/>
</dbReference>
<dbReference type="Pfam" id="PF12796">
    <property type="entry name" value="Ank_2"/>
    <property type="match status" value="1"/>
</dbReference>
<feature type="region of interest" description="Disordered" evidence="4">
    <location>
        <begin position="931"/>
        <end position="950"/>
    </location>
</feature>
<keyword evidence="2 3" id="KW-0040">ANK repeat</keyword>
<evidence type="ECO:0000256" key="3">
    <source>
        <dbReference type="PROSITE-ProRule" id="PRU00023"/>
    </source>
</evidence>
<evidence type="ECO:0000256" key="4">
    <source>
        <dbReference type="SAM" id="MobiDB-lite"/>
    </source>
</evidence>
<feature type="repeat" description="ANK" evidence="3">
    <location>
        <begin position="128"/>
        <end position="160"/>
    </location>
</feature>
<reference evidence="5" key="1">
    <citation type="submission" date="2021-01" db="EMBL/GenBank/DDBJ databases">
        <authorList>
            <person name="Corre E."/>
            <person name="Pelletier E."/>
            <person name="Niang G."/>
            <person name="Scheremetjew M."/>
            <person name="Finn R."/>
            <person name="Kale V."/>
            <person name="Holt S."/>
            <person name="Cochrane G."/>
            <person name="Meng A."/>
            <person name="Brown T."/>
            <person name="Cohen L."/>
        </authorList>
    </citation>
    <scope>NUCLEOTIDE SEQUENCE</scope>
    <source>
        <strain evidence="5">CCMP443</strain>
    </source>
</reference>
<evidence type="ECO:0000256" key="2">
    <source>
        <dbReference type="ARBA" id="ARBA00023043"/>
    </source>
</evidence>
<keyword evidence="1" id="KW-0677">Repeat</keyword>
<dbReference type="Gene3D" id="1.25.40.20">
    <property type="entry name" value="Ankyrin repeat-containing domain"/>
    <property type="match status" value="1"/>
</dbReference>
<feature type="compositionally biased region" description="Basic and acidic residues" evidence="4">
    <location>
        <begin position="1126"/>
        <end position="1148"/>
    </location>
</feature>
<sequence>MGKDEEQPPPLEDDAEKEEEGEQEEGQKPRGFAARLGMQVTQMGFSKDNLMLKVRMGDTKAVGRMLLDPRAISLGGVNLLDQWGMRALHYAAALGNLNMIKYLVQDQRAAPNALTEANPEADLFQMCERRTPLHFAAINSHYKVAAFLTEQLINAGVKDIYGKPARSYARDTDLKRLLLHAEQEYANLILSTDCLEEIVVAKCAFIRPPMNNEAHRVVLTYKEMQQDTKKFNIKTGNSLVPVGVPGMSAVNRVIQVMNRVGAGAEVKGGIFGIMNGSSEPKYPISAFVKFKYIPYIDTQAIWIQELFIAGRIRRDRNATVLILHTLLYAAKGPHHLKKAVAVAPKANFLAVHFFQGIGFTIEPPYRVPRKLRRPDYITFVANDIGALCGKLSRQLNAWLERKTKAATIDFTSKEHLEAEKEKEYTKQVAADWDRMQQELELLIHPPLGRMQVPMTAVKGGPFIDISNRPRDITSNAKKVNIFEQGAKKDVKESTSGNKEGKQEEEEEERFLCENDRVPPHVVEQHRAQIQRARNHSEWQNRKVFRRKGNSRVLNQPFHDVSEWMEELDRLADFQLPKGWVTQKEEDGTLSYLHIDTKERRVSRPLSARNQAVADVQHKLETGYVARIDSGGRPRSATVGVRLVLEDYKTQIPGTPALLAKYPFLELTGNKEEEEAAERQRMKQERAKFDKKFNLILDNIQAKRGNLRDFEKMAIREWGEGTPDVEKAVTKARLVLPLGPDKPKQPAARKPAHENLPEQAPGVSEKSEPGKVLDQTHPAPALKSGSSDARDASGKPKSITFDATVGDATADSIRPTSATVSAKGFGSPGFHTRRQLLRSPLRGMPIPSARQPSPVKARSLLLRDPAEWIAEEAEREQALEDADRFLAACAPPATRPEAPTCSPTSDSAQDSDDDVATRISQQGEDTCICTPRQRTASHEAPAAPPVTPPLALVRPASEQGTRATPLAHALKGQDLQARPSTSAALMAPNPATAVQEPLLRPLTAASFATTRQGDASVSGEASRPGSTASKGCVPGLGEGSWWGGSERGDSRPGSTGLGAPATSKPQSAATRPSSSAGSASSMRGTTPRGQSSRTGSCTGPVFSDSTVSRPTTAGSISFFNVEGEHAIFRSPTEDPAERRRSAEIEESKAADVSFMPSSSSENILRPVSATGVVMGALRLPTKVRPKSAAVMMPTLEEDGLAVQPKGGANALPSGQVLPRLPLSASARRLFIQ</sequence>
<dbReference type="PROSITE" id="PS50088">
    <property type="entry name" value="ANK_REPEAT"/>
    <property type="match status" value="1"/>
</dbReference>
<feature type="region of interest" description="Disordered" evidence="4">
    <location>
        <begin position="483"/>
        <end position="508"/>
    </location>
</feature>
<protein>
    <submittedName>
        <fullName evidence="5">Uncharacterized protein</fullName>
    </submittedName>
</protein>
<gene>
    <name evidence="5" type="ORF">HTEP1355_LOCUS8518</name>
</gene>
<dbReference type="EMBL" id="HBFN01014779">
    <property type="protein sequence ID" value="CAD8794884.1"/>
    <property type="molecule type" value="Transcribed_RNA"/>
</dbReference>
<name>A0A7S0VSQ5_9CRYP</name>
<accession>A0A7S0VSQ5</accession>
<dbReference type="SMART" id="SM00248">
    <property type="entry name" value="ANK"/>
    <property type="match status" value="2"/>
</dbReference>
<feature type="region of interest" description="Disordered" evidence="4">
    <location>
        <begin position="735"/>
        <end position="831"/>
    </location>
</feature>
<feature type="region of interest" description="Disordered" evidence="4">
    <location>
        <begin position="1126"/>
        <end position="1149"/>
    </location>
</feature>
<feature type="compositionally biased region" description="Low complexity" evidence="4">
    <location>
        <begin position="1066"/>
        <end position="1080"/>
    </location>
</feature>
<evidence type="ECO:0000313" key="5">
    <source>
        <dbReference type="EMBL" id="CAD8794884.1"/>
    </source>
</evidence>
<feature type="compositionally biased region" description="Polar residues" evidence="4">
    <location>
        <begin position="1081"/>
        <end position="1108"/>
    </location>
</feature>
<evidence type="ECO:0000256" key="1">
    <source>
        <dbReference type="ARBA" id="ARBA00022737"/>
    </source>
</evidence>
<dbReference type="PANTHER" id="PTHR24126">
    <property type="entry name" value="ANKYRIN REPEAT, PH AND SEC7 DOMAIN CONTAINING PROTEIN SECG-RELATED"/>
    <property type="match status" value="1"/>
</dbReference>
<feature type="region of interest" description="Disordered" evidence="4">
    <location>
        <begin position="955"/>
        <end position="1108"/>
    </location>
</feature>
<feature type="compositionally biased region" description="Polar residues" evidence="4">
    <location>
        <begin position="1005"/>
        <end position="1014"/>
    </location>
</feature>
<organism evidence="5">
    <name type="scientific">Hemiselmis tepida</name>
    <dbReference type="NCBI Taxonomy" id="464990"/>
    <lineage>
        <taxon>Eukaryota</taxon>
        <taxon>Cryptophyceae</taxon>
        <taxon>Cryptomonadales</taxon>
        <taxon>Hemiselmidaceae</taxon>
        <taxon>Hemiselmis</taxon>
    </lineage>
</organism>
<feature type="compositionally biased region" description="Acidic residues" evidence="4">
    <location>
        <begin position="11"/>
        <end position="24"/>
    </location>
</feature>
<dbReference type="InterPro" id="IPR036770">
    <property type="entry name" value="Ankyrin_rpt-contain_sf"/>
</dbReference>
<dbReference type="SUPFAM" id="SSF48403">
    <property type="entry name" value="Ankyrin repeat"/>
    <property type="match status" value="1"/>
</dbReference>
<feature type="region of interest" description="Disordered" evidence="4">
    <location>
        <begin position="890"/>
        <end position="914"/>
    </location>
</feature>
<proteinExistence type="predicted"/>
<dbReference type="AlphaFoldDB" id="A0A7S0VSQ5"/>
<dbReference type="InterPro" id="IPR002110">
    <property type="entry name" value="Ankyrin_rpt"/>
</dbReference>